<proteinExistence type="predicted"/>
<name>A0A2K8YVS3_9BACT</name>
<feature type="transmembrane region" description="Helical" evidence="1">
    <location>
        <begin position="16"/>
        <end position="34"/>
    </location>
</feature>
<evidence type="ECO:0000313" key="3">
    <source>
        <dbReference type="Proteomes" id="UP000232883"/>
    </source>
</evidence>
<keyword evidence="1" id="KW-1133">Transmembrane helix</keyword>
<protein>
    <submittedName>
        <fullName evidence="2">Uncharacterized protein</fullName>
    </submittedName>
</protein>
<organism evidence="2 3">
    <name type="scientific">Spirosoma pollinicola</name>
    <dbReference type="NCBI Taxonomy" id="2057025"/>
    <lineage>
        <taxon>Bacteria</taxon>
        <taxon>Pseudomonadati</taxon>
        <taxon>Bacteroidota</taxon>
        <taxon>Cytophagia</taxon>
        <taxon>Cytophagales</taxon>
        <taxon>Cytophagaceae</taxon>
        <taxon>Spirosoma</taxon>
    </lineage>
</organism>
<sequence>MDFFNIKTSWSNAEFIPLKLCIAAAYILVGSYFHDFFQDYYLLLFILFSITVSWSVYLWITKMKNSRS</sequence>
<gene>
    <name evidence="2" type="ORF">CWM47_07800</name>
</gene>
<evidence type="ECO:0000256" key="1">
    <source>
        <dbReference type="SAM" id="Phobius"/>
    </source>
</evidence>
<keyword evidence="1" id="KW-0812">Transmembrane</keyword>
<keyword evidence="1" id="KW-0472">Membrane</keyword>
<feature type="transmembrane region" description="Helical" evidence="1">
    <location>
        <begin position="40"/>
        <end position="60"/>
    </location>
</feature>
<evidence type="ECO:0000313" key="2">
    <source>
        <dbReference type="EMBL" id="AUD01732.1"/>
    </source>
</evidence>
<reference evidence="2 3" key="1">
    <citation type="submission" date="2017-11" db="EMBL/GenBank/DDBJ databases">
        <title>Taxonomic description and genome sequences of Spirosoma HA7 sp. nov., isolated from pollen microhabitat of Corylus avellana.</title>
        <authorList>
            <person name="Ambika Manirajan B."/>
            <person name="Suarez C."/>
            <person name="Ratering S."/>
            <person name="Geissler-Plaum R."/>
            <person name="Cardinale M."/>
            <person name="Sylvia S."/>
        </authorList>
    </citation>
    <scope>NUCLEOTIDE SEQUENCE [LARGE SCALE GENOMIC DNA]</scope>
    <source>
        <strain evidence="2 3">HA7</strain>
    </source>
</reference>
<keyword evidence="3" id="KW-1185">Reference proteome</keyword>
<dbReference type="EMBL" id="CP025096">
    <property type="protein sequence ID" value="AUD01732.1"/>
    <property type="molecule type" value="Genomic_DNA"/>
</dbReference>
<accession>A0A2K8YVS3</accession>
<dbReference type="KEGG" id="spir:CWM47_07800"/>
<dbReference type="AlphaFoldDB" id="A0A2K8YVS3"/>
<dbReference type="Proteomes" id="UP000232883">
    <property type="component" value="Chromosome"/>
</dbReference>